<dbReference type="Pfam" id="PF00079">
    <property type="entry name" value="Serpin"/>
    <property type="match status" value="1"/>
</dbReference>
<proteinExistence type="inferred from homology"/>
<comment type="caution">
    <text evidence="3">The sequence shown here is derived from an EMBL/GenBank/DDBJ whole genome shotgun (WGS) entry which is preliminary data.</text>
</comment>
<dbReference type="Gene3D" id="3.30.497.10">
    <property type="entry name" value="Antithrombin, subunit I, domain 2"/>
    <property type="match status" value="1"/>
</dbReference>
<dbReference type="InterPro" id="IPR023796">
    <property type="entry name" value="Serpin_dom"/>
</dbReference>
<dbReference type="Gene3D" id="2.30.39.10">
    <property type="entry name" value="Alpha-1-antitrypsin, domain 1"/>
    <property type="match status" value="1"/>
</dbReference>
<feature type="domain" description="Serpin" evidence="2">
    <location>
        <begin position="70"/>
        <end position="434"/>
    </location>
</feature>
<dbReference type="Proteomes" id="UP001236806">
    <property type="component" value="Unassembled WGS sequence"/>
</dbReference>
<gene>
    <name evidence="3" type="ORF">QFZ36_003266</name>
</gene>
<dbReference type="GO" id="GO:0004867">
    <property type="term" value="F:serine-type endopeptidase inhibitor activity"/>
    <property type="evidence" value="ECO:0007669"/>
    <property type="project" value="UniProtKB-KW"/>
</dbReference>
<dbReference type="InterPro" id="IPR036186">
    <property type="entry name" value="Serpin_sf"/>
</dbReference>
<dbReference type="InterPro" id="IPR042185">
    <property type="entry name" value="Serpin_sf_2"/>
</dbReference>
<protein>
    <submittedName>
        <fullName evidence="3">Serine protease inhibitor</fullName>
    </submittedName>
</protein>
<evidence type="ECO:0000256" key="1">
    <source>
        <dbReference type="RuleBase" id="RU000411"/>
    </source>
</evidence>
<keyword evidence="4" id="KW-1185">Reference proteome</keyword>
<dbReference type="SUPFAM" id="SSF56574">
    <property type="entry name" value="Serpins"/>
    <property type="match status" value="1"/>
</dbReference>
<evidence type="ECO:0000259" key="2">
    <source>
        <dbReference type="SMART" id="SM00093"/>
    </source>
</evidence>
<keyword evidence="3" id="KW-0722">Serine protease inhibitor</keyword>
<organism evidence="3 4">
    <name type="scientific">Pseudarthrobacter siccitolerans</name>
    <dbReference type="NCBI Taxonomy" id="861266"/>
    <lineage>
        <taxon>Bacteria</taxon>
        <taxon>Bacillati</taxon>
        <taxon>Actinomycetota</taxon>
        <taxon>Actinomycetes</taxon>
        <taxon>Micrococcales</taxon>
        <taxon>Micrococcaceae</taxon>
        <taxon>Pseudarthrobacter</taxon>
    </lineage>
</organism>
<accession>A0ABU0PNZ9</accession>
<evidence type="ECO:0000313" key="3">
    <source>
        <dbReference type="EMBL" id="MDQ0675705.1"/>
    </source>
</evidence>
<dbReference type="EMBL" id="JAUSXB010000001">
    <property type="protein sequence ID" value="MDQ0675705.1"/>
    <property type="molecule type" value="Genomic_DNA"/>
</dbReference>
<reference evidence="3 4" key="1">
    <citation type="submission" date="2023-07" db="EMBL/GenBank/DDBJ databases">
        <title>Comparative genomics of wheat-associated soil bacteria to identify genetic determinants of phenazine resistance.</title>
        <authorList>
            <person name="Mouncey N."/>
        </authorList>
    </citation>
    <scope>NUCLEOTIDE SEQUENCE [LARGE SCALE GENOMIC DNA]</scope>
    <source>
        <strain evidence="3 4">W1I3</strain>
    </source>
</reference>
<evidence type="ECO:0000313" key="4">
    <source>
        <dbReference type="Proteomes" id="UP001236806"/>
    </source>
</evidence>
<dbReference type="PANTHER" id="PTHR11461">
    <property type="entry name" value="SERINE PROTEASE INHIBITOR, SERPIN"/>
    <property type="match status" value="1"/>
</dbReference>
<comment type="similarity">
    <text evidence="1">Belongs to the serpin family.</text>
</comment>
<keyword evidence="3" id="KW-0646">Protease inhibitor</keyword>
<dbReference type="PANTHER" id="PTHR11461:SF211">
    <property type="entry name" value="GH10112P-RELATED"/>
    <property type="match status" value="1"/>
</dbReference>
<dbReference type="InterPro" id="IPR042178">
    <property type="entry name" value="Serpin_sf_1"/>
</dbReference>
<dbReference type="InterPro" id="IPR000215">
    <property type="entry name" value="Serpin_fam"/>
</dbReference>
<name>A0ABU0PNZ9_9MICC</name>
<dbReference type="SMART" id="SM00093">
    <property type="entry name" value="SERPIN"/>
    <property type="match status" value="1"/>
</dbReference>
<sequence>MQAGVRLVMPGEATAVIRIQRTMVFGAVLAVTGCAAPAPPELLTADGVERAAVDRAAFRAELAAFRTSAFTLGDALLAGGGEGNVVASPGSLLLALAMLRAGASGEAAAEMDAVLGLPDAGRDEAMNALLASLEEYDGDPGSVDEENPPAKPLMHTANGLFVDRNVSTGDDFLETLAKHYGTGVYPVDFRDEAATKPAMDAWVNRNTGGRIEKAPARYDTRNTFSLLNTVYFAAAWDVPFSAEATSDEPFATAQGTVTVPMMHGLQHMAFAEGPGWQAVDLPYGEGFVMRLVLPAKESDGAAAAINAGLLAGVSAALETAEPEVIELALPTWDHKSSFDVRAVLEQLGLHKTLETTTGFDAIQPGLMLTQAAQDANITVAEKGTVAAAVTQINGMVTSAPAQPEKSITFDRPFHYQIVHVESGLPLFMGKVADPR</sequence>
<dbReference type="PROSITE" id="PS51257">
    <property type="entry name" value="PROKAR_LIPOPROTEIN"/>
    <property type="match status" value="1"/>
</dbReference>